<evidence type="ECO:0000313" key="2">
    <source>
        <dbReference type="EMBL" id="KAJ7657934.1"/>
    </source>
</evidence>
<name>A0AAD7CQ34_MYCRO</name>
<evidence type="ECO:0000256" key="1">
    <source>
        <dbReference type="SAM" id="MobiDB-lite"/>
    </source>
</evidence>
<accession>A0AAD7CQ34</accession>
<feature type="region of interest" description="Disordered" evidence="1">
    <location>
        <begin position="30"/>
        <end position="60"/>
    </location>
</feature>
<dbReference type="EMBL" id="JARKIE010000286">
    <property type="protein sequence ID" value="KAJ7657934.1"/>
    <property type="molecule type" value="Genomic_DNA"/>
</dbReference>
<keyword evidence="3" id="KW-1185">Reference proteome</keyword>
<gene>
    <name evidence="2" type="ORF">B0H17DRAFT_1213397</name>
</gene>
<feature type="compositionally biased region" description="Basic and acidic residues" evidence="1">
    <location>
        <begin position="30"/>
        <end position="40"/>
    </location>
</feature>
<evidence type="ECO:0000313" key="3">
    <source>
        <dbReference type="Proteomes" id="UP001221757"/>
    </source>
</evidence>
<comment type="caution">
    <text evidence="2">The sequence shown here is derived from an EMBL/GenBank/DDBJ whole genome shotgun (WGS) entry which is preliminary data.</text>
</comment>
<dbReference type="AlphaFoldDB" id="A0AAD7CQ34"/>
<reference evidence="2" key="1">
    <citation type="submission" date="2023-03" db="EMBL/GenBank/DDBJ databases">
        <title>Massive genome expansion in bonnet fungi (Mycena s.s.) driven by repeated elements and novel gene families across ecological guilds.</title>
        <authorList>
            <consortium name="Lawrence Berkeley National Laboratory"/>
            <person name="Harder C.B."/>
            <person name="Miyauchi S."/>
            <person name="Viragh M."/>
            <person name="Kuo A."/>
            <person name="Thoen E."/>
            <person name="Andreopoulos B."/>
            <person name="Lu D."/>
            <person name="Skrede I."/>
            <person name="Drula E."/>
            <person name="Henrissat B."/>
            <person name="Morin E."/>
            <person name="Kohler A."/>
            <person name="Barry K."/>
            <person name="LaButti K."/>
            <person name="Morin E."/>
            <person name="Salamov A."/>
            <person name="Lipzen A."/>
            <person name="Mereny Z."/>
            <person name="Hegedus B."/>
            <person name="Baldrian P."/>
            <person name="Stursova M."/>
            <person name="Weitz H."/>
            <person name="Taylor A."/>
            <person name="Grigoriev I.V."/>
            <person name="Nagy L.G."/>
            <person name="Martin F."/>
            <person name="Kauserud H."/>
        </authorList>
    </citation>
    <scope>NUCLEOTIDE SEQUENCE</scope>
    <source>
        <strain evidence="2">CBHHK067</strain>
    </source>
</reference>
<sequence>MSASGERSWWCMYVRSVPPLYVPGVRRIEERGRQSSEHSARSSSRRATLPRPPRPSRVRRPFRLVAALHGVTRADARAFARASRRTPPRQPTAHPLLRLRAAHIHRPDAVRGRLVVCGGKRCALPRFMRVVSVRAESSRAPGLRGELVAAEVII</sequence>
<protein>
    <submittedName>
        <fullName evidence="2">Uncharacterized protein</fullName>
    </submittedName>
</protein>
<organism evidence="2 3">
    <name type="scientific">Mycena rosella</name>
    <name type="common">Pink bonnet</name>
    <name type="synonym">Agaricus rosellus</name>
    <dbReference type="NCBI Taxonomy" id="1033263"/>
    <lineage>
        <taxon>Eukaryota</taxon>
        <taxon>Fungi</taxon>
        <taxon>Dikarya</taxon>
        <taxon>Basidiomycota</taxon>
        <taxon>Agaricomycotina</taxon>
        <taxon>Agaricomycetes</taxon>
        <taxon>Agaricomycetidae</taxon>
        <taxon>Agaricales</taxon>
        <taxon>Marasmiineae</taxon>
        <taxon>Mycenaceae</taxon>
        <taxon>Mycena</taxon>
    </lineage>
</organism>
<proteinExistence type="predicted"/>
<dbReference type="Proteomes" id="UP001221757">
    <property type="component" value="Unassembled WGS sequence"/>
</dbReference>